<proteinExistence type="predicted"/>
<evidence type="ECO:0000313" key="1">
    <source>
        <dbReference type="EMBL" id="PHZ83596.1"/>
    </source>
</evidence>
<reference evidence="1 2" key="1">
    <citation type="submission" date="2017-10" db="EMBL/GenBank/DDBJ databases">
        <title>Frigbacter circumglobatus gen. nov. sp. nov., isolated from sediment cultured in situ.</title>
        <authorList>
            <person name="Zhao Z."/>
        </authorList>
    </citation>
    <scope>NUCLEOTIDE SEQUENCE [LARGE SCALE GENOMIC DNA]</scope>
    <source>
        <strain evidence="1 2">ZYL</strain>
    </source>
</reference>
<evidence type="ECO:0000313" key="2">
    <source>
        <dbReference type="Proteomes" id="UP000229730"/>
    </source>
</evidence>
<comment type="caution">
    <text evidence="1">The sequence shown here is derived from an EMBL/GenBank/DDBJ whole genome shotgun (WGS) entry which is preliminary data.</text>
</comment>
<dbReference type="EMBL" id="PDEM01000031">
    <property type="protein sequence ID" value="PHZ83596.1"/>
    <property type="molecule type" value="Genomic_DNA"/>
</dbReference>
<protein>
    <submittedName>
        <fullName evidence="1">Uncharacterized protein</fullName>
    </submittedName>
</protein>
<keyword evidence="2" id="KW-1185">Reference proteome</keyword>
<dbReference type="Proteomes" id="UP000229730">
    <property type="component" value="Unassembled WGS sequence"/>
</dbReference>
<gene>
    <name evidence="1" type="ORF">CRD36_14525</name>
</gene>
<name>A0A2G4YQ57_9PROT</name>
<dbReference type="OrthoDB" id="9240758at2"/>
<accession>A0A2G4YQ57</accession>
<dbReference type="InParanoid" id="A0A2G4YQ57"/>
<dbReference type="RefSeq" id="WP_099474533.1">
    <property type="nucleotide sequence ID" value="NZ_CP041025.1"/>
</dbReference>
<sequence>MRRDLNWYMNQAKQLNNIKSDRKLAIELKVSSVGLWRHPERPVVPELSVMVRLAKMAGVPVEIGLIDRDIWVAGFKAPETVPFYEKILKQFPKYAAALLMACLVYSTDFDTGVMAKGNTGETNGHMIVPNYKLCAYCHDHTLVRDKVMLNTSSS</sequence>
<organism evidence="1 2">
    <name type="scientific">Paremcibacter congregatus</name>
    <dbReference type="NCBI Taxonomy" id="2043170"/>
    <lineage>
        <taxon>Bacteria</taxon>
        <taxon>Pseudomonadati</taxon>
        <taxon>Pseudomonadota</taxon>
        <taxon>Alphaproteobacteria</taxon>
        <taxon>Emcibacterales</taxon>
        <taxon>Emcibacteraceae</taxon>
        <taxon>Paremcibacter</taxon>
    </lineage>
</organism>
<dbReference type="AlphaFoldDB" id="A0A2G4YQ57"/>